<dbReference type="Proteomes" id="UP000017836">
    <property type="component" value="Unassembled WGS sequence"/>
</dbReference>
<feature type="region of interest" description="Disordered" evidence="1">
    <location>
        <begin position="1"/>
        <end position="20"/>
    </location>
</feature>
<keyword evidence="3" id="KW-1185">Reference proteome</keyword>
<dbReference type="KEGG" id="atr:18442391"/>
<dbReference type="OrthoDB" id="8062037at2759"/>
<evidence type="ECO:0000313" key="3">
    <source>
        <dbReference type="Proteomes" id="UP000017836"/>
    </source>
</evidence>
<dbReference type="STRING" id="13333.W1Q0N6"/>
<dbReference type="OMA" id="CELNTCD"/>
<evidence type="ECO:0000256" key="1">
    <source>
        <dbReference type="SAM" id="MobiDB-lite"/>
    </source>
</evidence>
<dbReference type="eggNOG" id="ENOG502QV89">
    <property type="taxonomic scope" value="Eukaryota"/>
</dbReference>
<accession>W1Q0N6</accession>
<evidence type="ECO:0008006" key="4">
    <source>
        <dbReference type="Google" id="ProtNLM"/>
    </source>
</evidence>
<evidence type="ECO:0000313" key="2">
    <source>
        <dbReference type="EMBL" id="ERN14139.1"/>
    </source>
</evidence>
<dbReference type="PANTHER" id="PTHR47149">
    <property type="entry name" value="F-BOX PROTEIN RMF"/>
    <property type="match status" value="1"/>
</dbReference>
<organism evidence="2 3">
    <name type="scientific">Amborella trichopoda</name>
    <dbReference type="NCBI Taxonomy" id="13333"/>
    <lineage>
        <taxon>Eukaryota</taxon>
        <taxon>Viridiplantae</taxon>
        <taxon>Streptophyta</taxon>
        <taxon>Embryophyta</taxon>
        <taxon>Tracheophyta</taxon>
        <taxon>Spermatophyta</taxon>
        <taxon>Magnoliopsida</taxon>
        <taxon>Amborellales</taxon>
        <taxon>Amborellaceae</taxon>
        <taxon>Amborella</taxon>
    </lineage>
</organism>
<dbReference type="InterPro" id="IPR036047">
    <property type="entry name" value="F-box-like_dom_sf"/>
</dbReference>
<sequence length="300" mass="34159">MAKSMKRDALKSSCRSPQCPSQSRFICFEEDIWTEIAKFMDGKCLVKMGLANRWFQRLLAEESVWRFACLRDLSLPSSPHVSFCWRHLYKAAFDGSHSYNFRQTEKHIDWMRIGAFSFESTVALVTENLCVPEIILKKKSIAGNLVQETGACILDNVKPGIWIADLQLVRCPVCNLNSCEGTMQILDVRHLELFLCEGFKNGEWEYQELGSHRIEKNCNGATGGIFDMKRIKSPSTSEITDMKAWMGQANDWQPKARITHHAVAVNTNLQQNEGLHVRYHMMKGGTNGPIVSIRISQQLI</sequence>
<dbReference type="AlphaFoldDB" id="W1Q0N6"/>
<feature type="compositionally biased region" description="Basic and acidic residues" evidence="1">
    <location>
        <begin position="1"/>
        <end position="10"/>
    </location>
</feature>
<dbReference type="PANTHER" id="PTHR47149:SF1">
    <property type="entry name" value="F-BOX PROTEIN RMF"/>
    <property type="match status" value="1"/>
</dbReference>
<dbReference type="EMBL" id="KI392560">
    <property type="protein sequence ID" value="ERN14139.1"/>
    <property type="molecule type" value="Genomic_DNA"/>
</dbReference>
<gene>
    <name evidence="2" type="ORF">AMTR_s00021p00249390</name>
</gene>
<protein>
    <recommendedName>
        <fullName evidence="4">F-box domain-containing protein</fullName>
    </recommendedName>
</protein>
<reference evidence="3" key="1">
    <citation type="journal article" date="2013" name="Science">
        <title>The Amborella genome and the evolution of flowering plants.</title>
        <authorList>
            <consortium name="Amborella Genome Project"/>
        </authorList>
    </citation>
    <scope>NUCLEOTIDE SEQUENCE [LARGE SCALE GENOMIC DNA]</scope>
</reference>
<proteinExistence type="predicted"/>
<dbReference type="GO" id="GO:0061458">
    <property type="term" value="P:reproductive system development"/>
    <property type="evidence" value="ECO:0000318"/>
    <property type="project" value="GO_Central"/>
</dbReference>
<dbReference type="Gramene" id="ERN14139">
    <property type="protein sequence ID" value="ERN14139"/>
    <property type="gene ID" value="AMTR_s00021p00249390"/>
</dbReference>
<dbReference type="HOGENOM" id="CLU_051928_0_0_1"/>
<dbReference type="GO" id="GO:0005634">
    <property type="term" value="C:nucleus"/>
    <property type="evidence" value="ECO:0000318"/>
    <property type="project" value="GO_Central"/>
</dbReference>
<dbReference type="SUPFAM" id="SSF81383">
    <property type="entry name" value="F-box domain"/>
    <property type="match status" value="1"/>
</dbReference>
<name>W1Q0N6_AMBTC</name>